<feature type="region of interest" description="Disordered" evidence="1">
    <location>
        <begin position="93"/>
        <end position="127"/>
    </location>
</feature>
<gene>
    <name evidence="2" type="ORF">CRG98_008596</name>
</gene>
<accession>A0A2I0KR91</accession>
<protein>
    <recommendedName>
        <fullName evidence="4">Protein kinase domain-containing protein</fullName>
    </recommendedName>
</protein>
<dbReference type="AlphaFoldDB" id="A0A2I0KR91"/>
<reference evidence="2 3" key="1">
    <citation type="submission" date="2017-11" db="EMBL/GenBank/DDBJ databases">
        <title>De-novo sequencing of pomegranate (Punica granatum L.) genome.</title>
        <authorList>
            <person name="Akparov Z."/>
            <person name="Amiraslanov A."/>
            <person name="Hajiyeva S."/>
            <person name="Abbasov M."/>
            <person name="Kaur K."/>
            <person name="Hamwieh A."/>
            <person name="Solovyev V."/>
            <person name="Salamov A."/>
            <person name="Braich B."/>
            <person name="Kosarev P."/>
            <person name="Mahmoud A."/>
            <person name="Hajiyev E."/>
            <person name="Babayeva S."/>
            <person name="Izzatullayeva V."/>
            <person name="Mammadov A."/>
            <person name="Mammadov A."/>
            <person name="Sharifova S."/>
            <person name="Ojaghi J."/>
            <person name="Eynullazada K."/>
            <person name="Bayramov B."/>
            <person name="Abdulazimova A."/>
            <person name="Shahmuradov I."/>
        </authorList>
    </citation>
    <scope>NUCLEOTIDE SEQUENCE [LARGE SCALE GENOMIC DNA]</scope>
    <source>
        <strain evidence="3">cv. AG2017</strain>
        <tissue evidence="2">Leaf</tissue>
    </source>
</reference>
<dbReference type="Proteomes" id="UP000233551">
    <property type="component" value="Unassembled WGS sequence"/>
</dbReference>
<keyword evidence="3" id="KW-1185">Reference proteome</keyword>
<organism evidence="2 3">
    <name type="scientific">Punica granatum</name>
    <name type="common">Pomegranate</name>
    <dbReference type="NCBI Taxonomy" id="22663"/>
    <lineage>
        <taxon>Eukaryota</taxon>
        <taxon>Viridiplantae</taxon>
        <taxon>Streptophyta</taxon>
        <taxon>Embryophyta</taxon>
        <taxon>Tracheophyta</taxon>
        <taxon>Spermatophyta</taxon>
        <taxon>Magnoliopsida</taxon>
        <taxon>eudicotyledons</taxon>
        <taxon>Gunneridae</taxon>
        <taxon>Pentapetalae</taxon>
        <taxon>rosids</taxon>
        <taxon>malvids</taxon>
        <taxon>Myrtales</taxon>
        <taxon>Lythraceae</taxon>
        <taxon>Punica</taxon>
    </lineage>
</organism>
<dbReference type="SUPFAM" id="SSF56112">
    <property type="entry name" value="Protein kinase-like (PK-like)"/>
    <property type="match status" value="1"/>
</dbReference>
<dbReference type="Gene3D" id="3.30.200.20">
    <property type="entry name" value="Phosphorylase Kinase, domain 1"/>
    <property type="match status" value="1"/>
</dbReference>
<evidence type="ECO:0000313" key="2">
    <source>
        <dbReference type="EMBL" id="PKI71015.1"/>
    </source>
</evidence>
<dbReference type="STRING" id="22663.A0A2I0KR91"/>
<dbReference type="InterPro" id="IPR011009">
    <property type="entry name" value="Kinase-like_dom_sf"/>
</dbReference>
<evidence type="ECO:0000256" key="1">
    <source>
        <dbReference type="SAM" id="MobiDB-lite"/>
    </source>
</evidence>
<sequence>MPVLRSGSRRGRGGAAAAGKQQLNPSEAGGAIATRTRRRRAAAAAAAVAEPVDNGQRRGKAVDEVGVAVAAANKEVENNINLNRLLAGKEEVAEKPMDGFDSGARSADKAPAGEDEGSTGPLPERVQVGGSPVYRLERKLGKGGFGQVYVGRRVSAGSSNDITTGPGAVEVALKFEHRTSKGCNYGPPYEWQVY</sequence>
<evidence type="ECO:0008006" key="4">
    <source>
        <dbReference type="Google" id="ProtNLM"/>
    </source>
</evidence>
<evidence type="ECO:0000313" key="3">
    <source>
        <dbReference type="Proteomes" id="UP000233551"/>
    </source>
</evidence>
<dbReference type="EMBL" id="PGOL01000410">
    <property type="protein sequence ID" value="PKI71015.1"/>
    <property type="molecule type" value="Genomic_DNA"/>
</dbReference>
<proteinExistence type="predicted"/>
<feature type="non-terminal residue" evidence="2">
    <location>
        <position position="194"/>
    </location>
</feature>
<name>A0A2I0KR91_PUNGR</name>
<feature type="region of interest" description="Disordered" evidence="1">
    <location>
        <begin position="1"/>
        <end position="59"/>
    </location>
</feature>
<comment type="caution">
    <text evidence="2">The sequence shown here is derived from an EMBL/GenBank/DDBJ whole genome shotgun (WGS) entry which is preliminary data.</text>
</comment>